<feature type="region of interest" description="Disordered" evidence="1">
    <location>
        <begin position="434"/>
        <end position="480"/>
    </location>
</feature>
<reference evidence="3 4" key="1">
    <citation type="journal article" date="2021" name="bioRxiv">
        <title>The Gossypium anomalum genome as a resource for cotton improvement and evolutionary analysis of hybrid incompatibility.</title>
        <authorList>
            <person name="Grover C.E."/>
            <person name="Yuan D."/>
            <person name="Arick M.A."/>
            <person name="Miller E.R."/>
            <person name="Hu G."/>
            <person name="Peterson D.G."/>
            <person name="Wendel J.F."/>
            <person name="Udall J.A."/>
        </authorList>
    </citation>
    <scope>NUCLEOTIDE SEQUENCE [LARGE SCALE GENOMIC DNA]</scope>
    <source>
        <strain evidence="3">JFW-Udall</strain>
        <tissue evidence="3">Leaf</tissue>
    </source>
</reference>
<gene>
    <name evidence="3" type="ORF">CXB51_032293</name>
</gene>
<name>A0A8J6CLR9_9ROSI</name>
<keyword evidence="4" id="KW-1185">Reference proteome</keyword>
<evidence type="ECO:0000256" key="1">
    <source>
        <dbReference type="SAM" id="MobiDB-lite"/>
    </source>
</evidence>
<feature type="domain" description="Retrotransposon gag" evidence="2">
    <location>
        <begin position="119"/>
        <end position="198"/>
    </location>
</feature>
<dbReference type="InterPro" id="IPR005162">
    <property type="entry name" value="Retrotrans_gag_dom"/>
</dbReference>
<dbReference type="OrthoDB" id="1002461at2759"/>
<proteinExistence type="predicted"/>
<feature type="compositionally biased region" description="Basic and acidic residues" evidence="1">
    <location>
        <begin position="444"/>
        <end position="455"/>
    </location>
</feature>
<evidence type="ECO:0000259" key="2">
    <source>
        <dbReference type="Pfam" id="PF03732"/>
    </source>
</evidence>
<dbReference type="PANTHER" id="PTHR33223:SF6">
    <property type="entry name" value="CCHC-TYPE DOMAIN-CONTAINING PROTEIN"/>
    <property type="match status" value="1"/>
</dbReference>
<organism evidence="3 4">
    <name type="scientific">Gossypium anomalum</name>
    <dbReference type="NCBI Taxonomy" id="47600"/>
    <lineage>
        <taxon>Eukaryota</taxon>
        <taxon>Viridiplantae</taxon>
        <taxon>Streptophyta</taxon>
        <taxon>Embryophyta</taxon>
        <taxon>Tracheophyta</taxon>
        <taxon>Spermatophyta</taxon>
        <taxon>Magnoliopsida</taxon>
        <taxon>eudicotyledons</taxon>
        <taxon>Gunneridae</taxon>
        <taxon>Pentapetalae</taxon>
        <taxon>rosids</taxon>
        <taxon>malvids</taxon>
        <taxon>Malvales</taxon>
        <taxon>Malvaceae</taxon>
        <taxon>Malvoideae</taxon>
        <taxon>Gossypium</taxon>
    </lineage>
</organism>
<protein>
    <recommendedName>
        <fullName evidence="2">Retrotransposon gag domain-containing protein</fullName>
    </recommendedName>
</protein>
<comment type="caution">
    <text evidence="3">The sequence shown here is derived from an EMBL/GenBank/DDBJ whole genome shotgun (WGS) entry which is preliminary data.</text>
</comment>
<evidence type="ECO:0000313" key="3">
    <source>
        <dbReference type="EMBL" id="KAG8475506.1"/>
    </source>
</evidence>
<feature type="compositionally biased region" description="Polar residues" evidence="1">
    <location>
        <begin position="457"/>
        <end position="478"/>
    </location>
</feature>
<feature type="compositionally biased region" description="Low complexity" evidence="1">
    <location>
        <begin position="307"/>
        <end position="324"/>
    </location>
</feature>
<dbReference type="EMBL" id="JAHUZN010000012">
    <property type="protein sequence ID" value="KAG8475506.1"/>
    <property type="molecule type" value="Genomic_DNA"/>
</dbReference>
<sequence length="497" mass="56233">MASICGSDMCLRVRPCLGQWHRFVATCKTTSGTLALYDLCDCPSVLSNSEWFIGQRFGVKLQAQGLSAKFITLSTVLTLKLSELSDKEDMNEQLKDKSRWTLEIRIKTKIMKSIVCEILSSFLPSSISTWQELAERFLVKYFPPSKNTKLRNETTTFQQLDDDYLYEAWERFKELLRKYPHHGIPHCIQLETFYNGLNAHTRLMVDATANGVILSKSYNEAYEIIERIASNNYQWPSNRAASRRHVAEVHEVDTLTSLIAQLSSIFSMLKQFTANSANNFVAQPPSPFEVVSCVYYGKSYSFENCPSNPESNNQGNGPNNNLLQHRPNQSQGFTQQAPELPQVEASNSLENLLKMCMAKNDTLIQSQATTLKNLENQIGQLATELRNRPQGTLPSNTENLRNLGKKHIKAVALRSGKILEPRFVDVKDKPIEKNQPAVQIPTPKKSESVKTDKENPNLVNSDTLTSSLDADLPTQKSYPIQLKVPSPLYQQRLQQHK</sequence>
<dbReference type="PANTHER" id="PTHR33223">
    <property type="entry name" value="CCHC-TYPE DOMAIN-CONTAINING PROTEIN"/>
    <property type="match status" value="1"/>
</dbReference>
<feature type="compositionally biased region" description="Polar residues" evidence="1">
    <location>
        <begin position="326"/>
        <end position="336"/>
    </location>
</feature>
<feature type="region of interest" description="Disordered" evidence="1">
    <location>
        <begin position="306"/>
        <end position="336"/>
    </location>
</feature>
<evidence type="ECO:0000313" key="4">
    <source>
        <dbReference type="Proteomes" id="UP000701853"/>
    </source>
</evidence>
<dbReference type="Proteomes" id="UP000701853">
    <property type="component" value="Chromosome 12"/>
</dbReference>
<dbReference type="AlphaFoldDB" id="A0A8J6CLR9"/>
<dbReference type="Pfam" id="PF03732">
    <property type="entry name" value="Retrotrans_gag"/>
    <property type="match status" value="1"/>
</dbReference>
<accession>A0A8J6CLR9</accession>